<keyword evidence="1" id="KW-0812">Transmembrane</keyword>
<dbReference type="EMBL" id="KZ502258">
    <property type="protein sequence ID" value="PKU81349.1"/>
    <property type="molecule type" value="Genomic_DNA"/>
</dbReference>
<proteinExistence type="predicted"/>
<reference evidence="2 3" key="1">
    <citation type="journal article" date="2016" name="Sci. Rep.">
        <title>The Dendrobium catenatum Lindl. genome sequence provides insights into polysaccharide synthase, floral development and adaptive evolution.</title>
        <authorList>
            <person name="Zhang G.Q."/>
            <person name="Xu Q."/>
            <person name="Bian C."/>
            <person name="Tsai W.C."/>
            <person name="Yeh C.M."/>
            <person name="Liu K.W."/>
            <person name="Yoshida K."/>
            <person name="Zhang L.S."/>
            <person name="Chang S.B."/>
            <person name="Chen F."/>
            <person name="Shi Y."/>
            <person name="Su Y.Y."/>
            <person name="Zhang Y.Q."/>
            <person name="Chen L.J."/>
            <person name="Yin Y."/>
            <person name="Lin M."/>
            <person name="Huang H."/>
            <person name="Deng H."/>
            <person name="Wang Z.W."/>
            <person name="Zhu S.L."/>
            <person name="Zhao X."/>
            <person name="Deng C."/>
            <person name="Niu S.C."/>
            <person name="Huang J."/>
            <person name="Wang M."/>
            <person name="Liu G.H."/>
            <person name="Yang H.J."/>
            <person name="Xiao X.J."/>
            <person name="Hsiao Y.Y."/>
            <person name="Wu W.L."/>
            <person name="Chen Y.Y."/>
            <person name="Mitsuda N."/>
            <person name="Ohme-Takagi M."/>
            <person name="Luo Y.B."/>
            <person name="Van de Peer Y."/>
            <person name="Liu Z.J."/>
        </authorList>
    </citation>
    <scope>NUCLEOTIDE SEQUENCE [LARGE SCALE GENOMIC DNA]</scope>
    <source>
        <tissue evidence="2">The whole plant</tissue>
    </source>
</reference>
<keyword evidence="1" id="KW-0472">Membrane</keyword>
<evidence type="ECO:0000256" key="1">
    <source>
        <dbReference type="SAM" id="Phobius"/>
    </source>
</evidence>
<sequence>MSRAQDMAANFEGEANGALITSPQYLRRRRRQLQRIGMQQHRRARNGLEIVFEEDPNLNSEVEDECLVPTSRMCSYLSFMDQLKSGLGIKYRRMSPFILFLLLFGVFLFFYFLFFILFILFFLILFVVVFCGCFYI</sequence>
<dbReference type="AlphaFoldDB" id="A0A2I0X0B7"/>
<evidence type="ECO:0000313" key="3">
    <source>
        <dbReference type="Proteomes" id="UP000233837"/>
    </source>
</evidence>
<accession>A0A2I0X0B7</accession>
<dbReference type="Proteomes" id="UP000233837">
    <property type="component" value="Unassembled WGS sequence"/>
</dbReference>
<protein>
    <submittedName>
        <fullName evidence="2">Uncharacterized protein</fullName>
    </submittedName>
</protein>
<gene>
    <name evidence="2" type="ORF">MA16_Dca022855</name>
</gene>
<keyword evidence="3" id="KW-1185">Reference proteome</keyword>
<reference evidence="2 3" key="2">
    <citation type="journal article" date="2017" name="Nature">
        <title>The Apostasia genome and the evolution of orchids.</title>
        <authorList>
            <person name="Zhang G.Q."/>
            <person name="Liu K.W."/>
            <person name="Li Z."/>
            <person name="Lohaus R."/>
            <person name="Hsiao Y.Y."/>
            <person name="Niu S.C."/>
            <person name="Wang J.Y."/>
            <person name="Lin Y.C."/>
            <person name="Xu Q."/>
            <person name="Chen L.J."/>
            <person name="Yoshida K."/>
            <person name="Fujiwara S."/>
            <person name="Wang Z.W."/>
            <person name="Zhang Y.Q."/>
            <person name="Mitsuda N."/>
            <person name="Wang M."/>
            <person name="Liu G.H."/>
            <person name="Pecoraro L."/>
            <person name="Huang H.X."/>
            <person name="Xiao X.J."/>
            <person name="Lin M."/>
            <person name="Wu X.Y."/>
            <person name="Wu W.L."/>
            <person name="Chen Y.Y."/>
            <person name="Chang S.B."/>
            <person name="Sakamoto S."/>
            <person name="Ohme-Takagi M."/>
            <person name="Yagi M."/>
            <person name="Zeng S.J."/>
            <person name="Shen C.Y."/>
            <person name="Yeh C.M."/>
            <person name="Luo Y.B."/>
            <person name="Tsai W.C."/>
            <person name="Van de Peer Y."/>
            <person name="Liu Z.J."/>
        </authorList>
    </citation>
    <scope>NUCLEOTIDE SEQUENCE [LARGE SCALE GENOMIC DNA]</scope>
    <source>
        <tissue evidence="2">The whole plant</tissue>
    </source>
</reference>
<keyword evidence="1" id="KW-1133">Transmembrane helix</keyword>
<organism evidence="2 3">
    <name type="scientific">Dendrobium catenatum</name>
    <dbReference type="NCBI Taxonomy" id="906689"/>
    <lineage>
        <taxon>Eukaryota</taxon>
        <taxon>Viridiplantae</taxon>
        <taxon>Streptophyta</taxon>
        <taxon>Embryophyta</taxon>
        <taxon>Tracheophyta</taxon>
        <taxon>Spermatophyta</taxon>
        <taxon>Magnoliopsida</taxon>
        <taxon>Liliopsida</taxon>
        <taxon>Asparagales</taxon>
        <taxon>Orchidaceae</taxon>
        <taxon>Epidendroideae</taxon>
        <taxon>Malaxideae</taxon>
        <taxon>Dendrobiinae</taxon>
        <taxon>Dendrobium</taxon>
    </lineage>
</organism>
<feature type="transmembrane region" description="Helical" evidence="1">
    <location>
        <begin position="97"/>
        <end position="130"/>
    </location>
</feature>
<name>A0A2I0X0B7_9ASPA</name>
<evidence type="ECO:0000313" key="2">
    <source>
        <dbReference type="EMBL" id="PKU81349.1"/>
    </source>
</evidence>